<reference evidence="1 2" key="1">
    <citation type="journal article" date="2018" name="Front. Plant Sci.">
        <title>Red Clover (Trifolium pratense) and Zigzag Clover (T. medium) - A Picture of Genomic Similarities and Differences.</title>
        <authorList>
            <person name="Dluhosova J."/>
            <person name="Istvanek J."/>
            <person name="Nedelnik J."/>
            <person name="Repkova J."/>
        </authorList>
    </citation>
    <scope>NUCLEOTIDE SEQUENCE [LARGE SCALE GENOMIC DNA]</scope>
    <source>
        <strain evidence="2">cv. 10/8</strain>
        <tissue evidence="1">Leaf</tissue>
    </source>
</reference>
<protein>
    <submittedName>
        <fullName evidence="1">Uncharacterized protein</fullName>
    </submittedName>
</protein>
<proteinExistence type="predicted"/>
<organism evidence="1 2">
    <name type="scientific">Trifolium medium</name>
    <dbReference type="NCBI Taxonomy" id="97028"/>
    <lineage>
        <taxon>Eukaryota</taxon>
        <taxon>Viridiplantae</taxon>
        <taxon>Streptophyta</taxon>
        <taxon>Embryophyta</taxon>
        <taxon>Tracheophyta</taxon>
        <taxon>Spermatophyta</taxon>
        <taxon>Magnoliopsida</taxon>
        <taxon>eudicotyledons</taxon>
        <taxon>Gunneridae</taxon>
        <taxon>Pentapetalae</taxon>
        <taxon>rosids</taxon>
        <taxon>fabids</taxon>
        <taxon>Fabales</taxon>
        <taxon>Fabaceae</taxon>
        <taxon>Papilionoideae</taxon>
        <taxon>50 kb inversion clade</taxon>
        <taxon>NPAAA clade</taxon>
        <taxon>Hologalegina</taxon>
        <taxon>IRL clade</taxon>
        <taxon>Trifolieae</taxon>
        <taxon>Trifolium</taxon>
    </lineage>
</organism>
<dbReference type="Proteomes" id="UP000265520">
    <property type="component" value="Unassembled WGS sequence"/>
</dbReference>
<comment type="caution">
    <text evidence="1">The sequence shown here is derived from an EMBL/GenBank/DDBJ whole genome shotgun (WGS) entry which is preliminary data.</text>
</comment>
<dbReference type="AlphaFoldDB" id="A0A392WFB6"/>
<feature type="non-terminal residue" evidence="1">
    <location>
        <position position="1"/>
    </location>
</feature>
<keyword evidence="2" id="KW-1185">Reference proteome</keyword>
<accession>A0A392WFB6</accession>
<sequence length="45" mass="4816">VSSGSTSSSVDLPSCSITTLYEDLTVKVSGSDWCEPEPRRGRVLN</sequence>
<dbReference type="EMBL" id="LXQA011446304">
    <property type="protein sequence ID" value="MCI97521.1"/>
    <property type="molecule type" value="Genomic_DNA"/>
</dbReference>
<name>A0A392WFB6_9FABA</name>
<evidence type="ECO:0000313" key="1">
    <source>
        <dbReference type="EMBL" id="MCI97521.1"/>
    </source>
</evidence>
<evidence type="ECO:0000313" key="2">
    <source>
        <dbReference type="Proteomes" id="UP000265520"/>
    </source>
</evidence>